<keyword evidence="10" id="KW-1015">Disulfide bond</keyword>
<dbReference type="PANTHER" id="PTHR32546:SF7">
    <property type="entry name" value="G-PROTEIN COUPLED RECEPTOR 179-RELATED"/>
    <property type="match status" value="1"/>
</dbReference>
<evidence type="ECO:0000256" key="6">
    <source>
        <dbReference type="ARBA" id="ARBA00022989"/>
    </source>
</evidence>
<feature type="transmembrane region" description="Helical" evidence="18">
    <location>
        <begin position="424"/>
        <end position="449"/>
    </location>
</feature>
<dbReference type="InterPro" id="IPR043458">
    <property type="entry name" value="GPR158/179"/>
</dbReference>
<dbReference type="RefSeq" id="XP_028830266.1">
    <property type="nucleotide sequence ID" value="XM_028974433.1"/>
</dbReference>
<evidence type="ECO:0000256" key="1">
    <source>
        <dbReference type="ARBA" id="ARBA00004487"/>
    </source>
</evidence>
<feature type="compositionally biased region" description="Polar residues" evidence="17">
    <location>
        <begin position="1258"/>
        <end position="1268"/>
    </location>
</feature>
<evidence type="ECO:0000256" key="4">
    <source>
        <dbReference type="ARBA" id="ARBA00022692"/>
    </source>
</evidence>
<organism evidence="21 22">
    <name type="scientific">Denticeps clupeoides</name>
    <name type="common">denticle herring</name>
    <dbReference type="NCBI Taxonomy" id="299321"/>
    <lineage>
        <taxon>Eukaryota</taxon>
        <taxon>Metazoa</taxon>
        <taxon>Chordata</taxon>
        <taxon>Craniata</taxon>
        <taxon>Vertebrata</taxon>
        <taxon>Euteleostomi</taxon>
        <taxon>Actinopterygii</taxon>
        <taxon>Neopterygii</taxon>
        <taxon>Teleostei</taxon>
        <taxon>Clupei</taxon>
        <taxon>Clupeiformes</taxon>
        <taxon>Denticipitoidei</taxon>
        <taxon>Denticipitidae</taxon>
        <taxon>Denticeps</taxon>
    </lineage>
</organism>
<dbReference type="GO" id="GO:0004930">
    <property type="term" value="F:G protein-coupled receptor activity"/>
    <property type="evidence" value="ECO:0007669"/>
    <property type="project" value="UniProtKB-KW"/>
</dbReference>
<feature type="compositionally biased region" description="Polar residues" evidence="17">
    <location>
        <begin position="1563"/>
        <end position="1576"/>
    </location>
</feature>
<dbReference type="GeneTree" id="ENSGT00940000160776"/>
<feature type="compositionally biased region" description="Low complexity" evidence="17">
    <location>
        <begin position="1506"/>
        <end position="1518"/>
    </location>
</feature>
<feature type="transmembrane region" description="Helical" evidence="18">
    <location>
        <begin position="496"/>
        <end position="514"/>
    </location>
</feature>
<evidence type="ECO:0000256" key="2">
    <source>
        <dbReference type="ARBA" id="ARBA00007242"/>
    </source>
</evidence>
<feature type="region of interest" description="Disordered" evidence="17">
    <location>
        <begin position="901"/>
        <end position="933"/>
    </location>
</feature>
<feature type="compositionally biased region" description="Polar residues" evidence="17">
    <location>
        <begin position="28"/>
        <end position="40"/>
    </location>
</feature>
<keyword evidence="14" id="KW-0628">Postsynaptic cell membrane</keyword>
<feature type="transmembrane region" description="Helical" evidence="18">
    <location>
        <begin position="461"/>
        <end position="484"/>
    </location>
</feature>
<feature type="compositionally biased region" description="Low complexity" evidence="17">
    <location>
        <begin position="41"/>
        <end position="60"/>
    </location>
</feature>
<feature type="compositionally biased region" description="Basic and acidic residues" evidence="17">
    <location>
        <begin position="1543"/>
        <end position="1562"/>
    </location>
</feature>
<evidence type="ECO:0000256" key="5">
    <source>
        <dbReference type="ARBA" id="ARBA00022729"/>
    </source>
</evidence>
<feature type="region of interest" description="Disordered" evidence="17">
    <location>
        <begin position="1057"/>
        <end position="1085"/>
    </location>
</feature>
<dbReference type="Pfam" id="PF00003">
    <property type="entry name" value="7tm_3"/>
    <property type="match status" value="1"/>
</dbReference>
<evidence type="ECO:0000256" key="15">
    <source>
        <dbReference type="ARBA" id="ARBA00023273"/>
    </source>
</evidence>
<evidence type="ECO:0000256" key="11">
    <source>
        <dbReference type="ARBA" id="ARBA00023170"/>
    </source>
</evidence>
<keyword evidence="5 19" id="KW-0732">Signal</keyword>
<evidence type="ECO:0000256" key="17">
    <source>
        <dbReference type="SAM" id="MobiDB-lite"/>
    </source>
</evidence>
<feature type="compositionally biased region" description="Basic and acidic residues" evidence="17">
    <location>
        <begin position="840"/>
        <end position="852"/>
    </location>
</feature>
<feature type="transmembrane region" description="Helical" evidence="18">
    <location>
        <begin position="535"/>
        <end position="559"/>
    </location>
</feature>
<evidence type="ECO:0000256" key="8">
    <source>
        <dbReference type="ARBA" id="ARBA00023040"/>
    </source>
</evidence>
<dbReference type="Ensembl" id="ENSDCDT00010055251.1">
    <property type="protein sequence ID" value="ENSDCDP00010045100.1"/>
    <property type="gene ID" value="ENSDCDG00010027825.1"/>
</dbReference>
<dbReference type="PANTHER" id="PTHR32546">
    <property type="entry name" value="G-PROTEIN COUPLED RECEPTOR 158-RELATED"/>
    <property type="match status" value="1"/>
</dbReference>
<feature type="region of interest" description="Disordered" evidence="17">
    <location>
        <begin position="1249"/>
        <end position="1268"/>
    </location>
</feature>
<evidence type="ECO:0000313" key="21">
    <source>
        <dbReference type="Ensembl" id="ENSDCDP00010045100.1"/>
    </source>
</evidence>
<proteinExistence type="inferred from homology"/>
<dbReference type="CDD" id="cd15293">
    <property type="entry name" value="7tmC_GPR158-like"/>
    <property type="match status" value="1"/>
</dbReference>
<protein>
    <recommendedName>
        <fullName evidence="20">G-protein coupled receptors family 3 profile domain-containing protein</fullName>
    </recommendedName>
</protein>
<sequence>MDVYVMLLGLLLTVPRILGQVSPTLQTASSVPLMTPSESATSSTGIPTISSITSPTEPSTRAQQEEKGEPKLESQAEAYFYSSDPLDLVSSTCTQAYRLPTQRSRVPPDFWPILRPATSALANAANFLNLIFQASDLRETSIHEDLEWYHALVRSLLEVERPGLVRRALLTFDADPSSPRPQMVLRASQGPNSLAIRREPQESLDILLQDLTSTWETVHAPAPAPDHGWFSALKFAEPAVALAALTKRALLNDLATLDTPKWARGDSYLTNRSGVRWADSAFLECENGQFLPGWLLTLSTPFYGLKPDLSPEFRGVIRVDVNVQGFDIDQCASGDVWFADTHQCNRTSMVCEPIPGQGFRLGQYCCQCKEGYYSPSSTKEETDPRGDAANDTRTCYPALPVCLPCWPGCTSCDDGSPCLVEEDWLLRAAVLAVQGLFMLLVFVSMLGAYQFRRSKRVRASGLLLLETILFGSLLLYFPVFILYFKPSIFRCILLRWVRLLGFAIVYGTVTLKMYRILKVFLSRTAQRVSYMSSMTLLRMVGVMVLTVSWFLCAWTVGVLQNRDRNIPLLITSTTSDGKGFSLCDLDRWDYMMAVAELLFLCWGSFLWRAVKTVPSAFHEPRYMGIAIHNELFLSSMFHLLRFVRPSLHPDWMLLLFFTHTHFTITVTLGLLFIPKFLYVSQPGREEIAEVYEDEVDLRRSGSYLNSSFNSAWSEHSLEPDDIRDELKKLYGQIEAHKTKKMMANNPHLQKKRSFGLGRSIMKRITEIPETMSRQCSREDRDSCNRSSFSHSLSSRKATDTASINYKDETLKQPTPILRKSLSTYDHVPERDYLILGSSKNKMDKRASQHSEGESIDTAPLVCKSASAHNLSDNNLLHPDQSRYQKSLSVIVSNKEYYPLSSSKSLEDTSQAGRVSPSALSRSDSTARPHPINPLLLESFDKAEVCPWEVEEERPANKNQKHVTYYLSENRGSLTSETAQSPKKLICPWENVDSFTFDKKERSGEGADLDADSSRPQAPISSSAPGSPAVIKSKELRVFSFRSATQSLLVAKGLVVPGRSSTKDKSKKQESVKDKKEEATSHKVQVKDPRLASAKLSPARAADIVKKTPQTQIRSMTTDSKPCLVKQAAIRLSSTDSSEKSPIRHLSSQSFVCPWESGEVQTETKKHESIYENVCTQQRRTGYQSKLALTAPHADSCSWDPSTPIKHVPQGHMTDVATVCPWDAGESDESQNKNAATLICPWETQSPAKGGAHAESCPWDTQETGTTQVRQDSVKSLTGTMKHTERVIYVNSSRKTEALGKVPKRQETTRTEVCPWESAQTVLKQESVRSEVCPWESTEVVKNQESTLSEVCPWESTETVAKQENVRSDVCPWESAEKVVKQETVQSEVCPWESAETVTQQESGRSEVCPWESADSMTKQESIRSEIGSWASTDTVKKQGSVLSEVCPWESAEAAKKQESLQSEVCIRESGETFQEPENTHTDICSGNLAGPTCTQDSHQNDEVIKTSSTMSEPPMSSENGSTDHAVQEGARQTKDQGSFAHVCPRDTNETTTPEDTRPDKSPEPSSGDFTGSTTSEPTQTKTATPPPTNDTPTKMTDVCPWETDTTEKSIQRQTTTKEDVCPWEINEHEQPKRQDSCRANICPWETSDDNIIRQKSLADVCPWETPEDTISRQKSLADVCPWETPDDKINRQKSLVDVCPWETQESETNPQESVRTNVCPWEAENEEQCNMQNNVEMDALPSKPDDTEIQQADGNMSASQQETRDVCESTTEEPAKEMLQVEYDARANLPLARRDAMCPWDVDRAKYLSSPDHETNSDVFIWEENIPEEEEDGDAESAAEAFIFTRHL</sequence>
<keyword evidence="3" id="KW-1003">Cell membrane</keyword>
<feature type="transmembrane region" description="Helical" evidence="18">
    <location>
        <begin position="652"/>
        <end position="673"/>
    </location>
</feature>
<keyword evidence="15" id="KW-0966">Cell projection</keyword>
<evidence type="ECO:0000256" key="12">
    <source>
        <dbReference type="ARBA" id="ARBA00023180"/>
    </source>
</evidence>
<feature type="compositionally biased region" description="Basic and acidic residues" evidence="17">
    <location>
        <begin position="1060"/>
        <end position="1085"/>
    </location>
</feature>
<feature type="signal peptide" evidence="19">
    <location>
        <begin position="1"/>
        <end position="19"/>
    </location>
</feature>
<dbReference type="InterPro" id="IPR017978">
    <property type="entry name" value="GPCR_3_C"/>
</dbReference>
<feature type="region of interest" description="Disordered" evidence="17">
    <location>
        <begin position="999"/>
        <end position="1027"/>
    </location>
</feature>
<feature type="domain" description="G-protein coupled receptors family 3 profile" evidence="20">
    <location>
        <begin position="426"/>
        <end position="679"/>
    </location>
</feature>
<dbReference type="PROSITE" id="PS50259">
    <property type="entry name" value="G_PROTEIN_RECEP_F3_4"/>
    <property type="match status" value="1"/>
</dbReference>
<feature type="compositionally biased region" description="Basic and acidic residues" evidence="17">
    <location>
        <begin position="63"/>
        <end position="72"/>
    </location>
</feature>
<evidence type="ECO:0000256" key="10">
    <source>
        <dbReference type="ARBA" id="ARBA00023157"/>
    </source>
</evidence>
<reference evidence="21" key="3">
    <citation type="submission" date="2025-09" db="UniProtKB">
        <authorList>
            <consortium name="Ensembl"/>
        </authorList>
    </citation>
    <scope>IDENTIFICATION</scope>
</reference>
<dbReference type="GO" id="GO:0045211">
    <property type="term" value="C:postsynaptic membrane"/>
    <property type="evidence" value="ECO:0007669"/>
    <property type="project" value="UniProtKB-SubCell"/>
</dbReference>
<feature type="region of interest" description="Disordered" evidence="17">
    <location>
        <begin position="770"/>
        <end position="806"/>
    </location>
</feature>
<evidence type="ECO:0000256" key="13">
    <source>
        <dbReference type="ARBA" id="ARBA00023224"/>
    </source>
</evidence>
<evidence type="ECO:0000256" key="14">
    <source>
        <dbReference type="ARBA" id="ARBA00023257"/>
    </source>
</evidence>
<keyword evidence="6 18" id="KW-1133">Transmembrane helix</keyword>
<evidence type="ECO:0000256" key="19">
    <source>
        <dbReference type="SAM" id="SignalP"/>
    </source>
</evidence>
<feature type="compositionally biased region" description="Basic and acidic residues" evidence="17">
    <location>
        <begin position="1605"/>
        <end position="1635"/>
    </location>
</feature>
<feature type="chain" id="PRO_5044196244" description="G-protein coupled receptors family 3 profile domain-containing protein" evidence="19">
    <location>
        <begin position="20"/>
        <end position="1848"/>
    </location>
</feature>
<feature type="compositionally biased region" description="Low complexity" evidence="17">
    <location>
        <begin position="784"/>
        <end position="794"/>
    </location>
</feature>
<feature type="region of interest" description="Disordered" evidence="17">
    <location>
        <begin position="835"/>
        <end position="856"/>
    </location>
</feature>
<evidence type="ECO:0000256" key="9">
    <source>
        <dbReference type="ARBA" id="ARBA00023136"/>
    </source>
</evidence>
<comment type="similarity">
    <text evidence="2">Belongs to the G-protein coupled receptor 3 family.</text>
</comment>
<evidence type="ECO:0000259" key="20">
    <source>
        <dbReference type="PROSITE" id="PS50259"/>
    </source>
</evidence>
<reference evidence="21 22" key="1">
    <citation type="submission" date="2020-06" db="EMBL/GenBank/DDBJ databases">
        <authorList>
            <consortium name="Wellcome Sanger Institute Data Sharing"/>
        </authorList>
    </citation>
    <scope>NUCLEOTIDE SEQUENCE [LARGE SCALE GENOMIC DNA]</scope>
</reference>
<feature type="transmembrane region" description="Helical" evidence="18">
    <location>
        <begin position="590"/>
        <end position="610"/>
    </location>
</feature>
<keyword evidence="22" id="KW-1185">Reference proteome</keyword>
<dbReference type="InterPro" id="IPR009030">
    <property type="entry name" value="Growth_fac_rcpt_cys_sf"/>
</dbReference>
<dbReference type="InterPro" id="IPR054714">
    <property type="entry name" value="GPR158_179_extracellular"/>
</dbReference>
<keyword evidence="8" id="KW-0297">G-protein coupled receptor</keyword>
<keyword evidence="4 18" id="KW-0812">Transmembrane</keyword>
<evidence type="ECO:0000256" key="7">
    <source>
        <dbReference type="ARBA" id="ARBA00023018"/>
    </source>
</evidence>
<feature type="region of interest" description="Disordered" evidence="17">
    <location>
        <begin position="28"/>
        <end position="72"/>
    </location>
</feature>
<comment type="subcellular location">
    <subcellularLocation>
        <location evidence="1">Cell projection</location>
        <location evidence="1">Neuron projection</location>
    </subcellularLocation>
    <subcellularLocation>
        <location evidence="16">Postsynaptic cell membrane</location>
        <topology evidence="16">Multi-pass membrane protein</topology>
    </subcellularLocation>
</comment>
<keyword evidence="7" id="KW-0770">Synapse</keyword>
<dbReference type="Pfam" id="PF22572">
    <property type="entry name" value="GPR158_179_EC"/>
    <property type="match status" value="1"/>
</dbReference>
<evidence type="ECO:0000256" key="18">
    <source>
        <dbReference type="SAM" id="Phobius"/>
    </source>
</evidence>
<dbReference type="GeneID" id="114786874"/>
<keyword evidence="13" id="KW-0807">Transducer</keyword>
<evidence type="ECO:0000256" key="16">
    <source>
        <dbReference type="ARBA" id="ARBA00034104"/>
    </source>
</evidence>
<feature type="region of interest" description="Disordered" evidence="17">
    <location>
        <begin position="1467"/>
        <end position="1635"/>
    </location>
</feature>
<dbReference type="Proteomes" id="UP000694580">
    <property type="component" value="Chromosome 3"/>
</dbReference>
<dbReference type="SUPFAM" id="SSF57184">
    <property type="entry name" value="Growth factor receptor domain"/>
    <property type="match status" value="1"/>
</dbReference>
<evidence type="ECO:0000313" key="22">
    <source>
        <dbReference type="Proteomes" id="UP000694580"/>
    </source>
</evidence>
<keyword evidence="9 18" id="KW-0472">Membrane</keyword>
<dbReference type="GO" id="GO:0043005">
    <property type="term" value="C:neuron projection"/>
    <property type="evidence" value="ECO:0007669"/>
    <property type="project" value="UniProtKB-SubCell"/>
</dbReference>
<evidence type="ECO:0000256" key="3">
    <source>
        <dbReference type="ARBA" id="ARBA00022475"/>
    </source>
</evidence>
<feature type="compositionally biased region" description="Polar residues" evidence="17">
    <location>
        <begin position="901"/>
        <end position="925"/>
    </location>
</feature>
<keyword evidence="11" id="KW-0675">Receptor</keyword>
<feature type="compositionally biased region" description="Polar residues" evidence="17">
    <location>
        <begin position="1471"/>
        <end position="1484"/>
    </location>
</feature>
<reference evidence="21" key="2">
    <citation type="submission" date="2025-08" db="UniProtKB">
        <authorList>
            <consortium name="Ensembl"/>
        </authorList>
    </citation>
    <scope>IDENTIFICATION</scope>
</reference>
<name>A0AAY4DHW4_9TELE</name>
<feature type="compositionally biased region" description="Low complexity" evidence="17">
    <location>
        <begin position="1015"/>
        <end position="1027"/>
    </location>
</feature>
<keyword evidence="12" id="KW-0325">Glycoprotein</keyword>
<gene>
    <name evidence="21" type="primary">gpr179</name>
</gene>
<accession>A0AAY4DHW4</accession>